<evidence type="ECO:0000313" key="6">
    <source>
        <dbReference type="Proteomes" id="UP000270296"/>
    </source>
</evidence>
<dbReference type="EMBL" id="UZAM01007328">
    <property type="protein sequence ID" value="VDO98402.1"/>
    <property type="molecule type" value="Genomic_DNA"/>
</dbReference>
<dbReference type="Gene3D" id="2.40.128.20">
    <property type="match status" value="1"/>
</dbReference>
<dbReference type="WBParaSite" id="SBAD_0000277001-mRNA-1">
    <property type="protein sequence ID" value="SBAD_0000277001-mRNA-1"/>
    <property type="gene ID" value="SBAD_0000277001"/>
</dbReference>
<dbReference type="AlphaFoldDB" id="A0A183IG96"/>
<feature type="domain" description="Cytosolic fatty-acid binding proteins" evidence="4">
    <location>
        <begin position="53"/>
        <end position="70"/>
    </location>
</feature>
<dbReference type="OrthoDB" id="412780at2759"/>
<dbReference type="InterPro" id="IPR000566">
    <property type="entry name" value="Lipocln_cytosolic_FA-bd_dom"/>
</dbReference>
<evidence type="ECO:0000256" key="1">
    <source>
        <dbReference type="ARBA" id="ARBA00008390"/>
    </source>
</evidence>
<dbReference type="InterPro" id="IPR012674">
    <property type="entry name" value="Calycin"/>
</dbReference>
<evidence type="ECO:0000259" key="4">
    <source>
        <dbReference type="PROSITE" id="PS00214"/>
    </source>
</evidence>
<reference evidence="7" key="1">
    <citation type="submission" date="2016-06" db="UniProtKB">
        <authorList>
            <consortium name="WormBaseParasite"/>
        </authorList>
    </citation>
    <scope>IDENTIFICATION</scope>
</reference>
<protein>
    <submittedName>
        <fullName evidence="7">FABP domain-containing protein</fullName>
    </submittedName>
</protein>
<name>A0A183IG96_9BILA</name>
<reference evidence="5 6" key="2">
    <citation type="submission" date="2018-11" db="EMBL/GenBank/DDBJ databases">
        <authorList>
            <consortium name="Pathogen Informatics"/>
        </authorList>
    </citation>
    <scope>NUCLEOTIDE SEQUENCE [LARGE SCALE GENOMIC DNA]</scope>
</reference>
<dbReference type="PRINTS" id="PR00178">
    <property type="entry name" value="FATTYACIDBP"/>
</dbReference>
<evidence type="ECO:0000256" key="2">
    <source>
        <dbReference type="ARBA" id="ARBA00023121"/>
    </source>
</evidence>
<dbReference type="InterPro" id="IPR000463">
    <property type="entry name" value="Fatty_acid-bd"/>
</dbReference>
<dbReference type="Proteomes" id="UP000270296">
    <property type="component" value="Unassembled WGS sequence"/>
</dbReference>
<evidence type="ECO:0000256" key="3">
    <source>
        <dbReference type="RuleBase" id="RU003696"/>
    </source>
</evidence>
<dbReference type="PANTHER" id="PTHR11955">
    <property type="entry name" value="FATTY ACID BINDING PROTEIN"/>
    <property type="match status" value="1"/>
</dbReference>
<dbReference type="PROSITE" id="PS00214">
    <property type="entry name" value="FABP"/>
    <property type="match status" value="1"/>
</dbReference>
<dbReference type="SUPFAM" id="SSF50814">
    <property type="entry name" value="Lipocalins"/>
    <property type="match status" value="1"/>
</dbReference>
<organism evidence="7">
    <name type="scientific">Soboliphyme baturini</name>
    <dbReference type="NCBI Taxonomy" id="241478"/>
    <lineage>
        <taxon>Eukaryota</taxon>
        <taxon>Metazoa</taxon>
        <taxon>Ecdysozoa</taxon>
        <taxon>Nematoda</taxon>
        <taxon>Enoplea</taxon>
        <taxon>Dorylaimia</taxon>
        <taxon>Dioctophymatida</taxon>
        <taxon>Dioctophymatoidea</taxon>
        <taxon>Soboliphymatidae</taxon>
        <taxon>Soboliphyme</taxon>
    </lineage>
</organism>
<dbReference type="CDD" id="cd00742">
    <property type="entry name" value="FABP"/>
    <property type="match status" value="1"/>
</dbReference>
<gene>
    <name evidence="5" type="ORF">SBAD_LOCUS2640</name>
</gene>
<dbReference type="InterPro" id="IPR031259">
    <property type="entry name" value="ILBP"/>
</dbReference>
<dbReference type="Pfam" id="PF00061">
    <property type="entry name" value="Lipocalin"/>
    <property type="match status" value="1"/>
</dbReference>
<keyword evidence="6" id="KW-1185">Reference proteome</keyword>
<dbReference type="GO" id="GO:0008289">
    <property type="term" value="F:lipid binding"/>
    <property type="evidence" value="ECO:0007669"/>
    <property type="project" value="UniProtKB-KW"/>
</dbReference>
<sequence length="190" mass="21734">MFERKAALRPNLGRRLPAASRSVAGSRSFAVTTTDYSNDSSVTRCAMGSHFVGRYKLVSSENFEEYMKVLGVNPFLRKIGNLAVPIIEFTIDDGLWTIRSYTVFKNLALSFRLNEEFVEVTPDGRQVLTIFTLEDDKLVQRQKATKKHEKDSVIVREVREEKMFVVRRLLSDNKFYAVPTIGNNLRKSSM</sequence>
<evidence type="ECO:0000313" key="5">
    <source>
        <dbReference type="EMBL" id="VDO98402.1"/>
    </source>
</evidence>
<keyword evidence="3" id="KW-0813">Transport</keyword>
<proteinExistence type="inferred from homology"/>
<accession>A0A183IG96</accession>
<evidence type="ECO:0000313" key="7">
    <source>
        <dbReference type="WBParaSite" id="SBAD_0000277001-mRNA-1"/>
    </source>
</evidence>
<comment type="similarity">
    <text evidence="1 3">Belongs to the calycin superfamily. Fatty-acid binding protein (FABP) family.</text>
</comment>
<keyword evidence="2" id="KW-0446">Lipid-binding</keyword>